<evidence type="ECO:0000256" key="2">
    <source>
        <dbReference type="SAM" id="MobiDB-lite"/>
    </source>
</evidence>
<evidence type="ECO:0000313" key="5">
    <source>
        <dbReference type="Proteomes" id="UP000823775"/>
    </source>
</evidence>
<accession>A0ABS8TIE9</accession>
<dbReference type="PANTHER" id="PTHR23253:SF55">
    <property type="entry name" value="EUKARYOTIC TRANSLATION INITIATION FACTOR 4G-LIKE"/>
    <property type="match status" value="1"/>
</dbReference>
<gene>
    <name evidence="4" type="ORF">HAX54_010826</name>
</gene>
<dbReference type="SUPFAM" id="SSF48371">
    <property type="entry name" value="ARM repeat"/>
    <property type="match status" value="1"/>
</dbReference>
<comment type="caution">
    <text evidence="4">The sequence shown here is derived from an EMBL/GenBank/DDBJ whole genome shotgun (WGS) entry which is preliminary data.</text>
</comment>
<keyword evidence="1" id="KW-0810">Translation regulation</keyword>
<organism evidence="4 5">
    <name type="scientific">Datura stramonium</name>
    <name type="common">Jimsonweed</name>
    <name type="synonym">Common thornapple</name>
    <dbReference type="NCBI Taxonomy" id="4076"/>
    <lineage>
        <taxon>Eukaryota</taxon>
        <taxon>Viridiplantae</taxon>
        <taxon>Streptophyta</taxon>
        <taxon>Embryophyta</taxon>
        <taxon>Tracheophyta</taxon>
        <taxon>Spermatophyta</taxon>
        <taxon>Magnoliopsida</taxon>
        <taxon>eudicotyledons</taxon>
        <taxon>Gunneridae</taxon>
        <taxon>Pentapetalae</taxon>
        <taxon>asterids</taxon>
        <taxon>lamiids</taxon>
        <taxon>Solanales</taxon>
        <taxon>Solanaceae</taxon>
        <taxon>Solanoideae</taxon>
        <taxon>Datureae</taxon>
        <taxon>Datura</taxon>
    </lineage>
</organism>
<evidence type="ECO:0000313" key="4">
    <source>
        <dbReference type="EMBL" id="MCD7470730.1"/>
    </source>
</evidence>
<dbReference type="PANTHER" id="PTHR23253">
    <property type="entry name" value="EUKARYOTIC TRANSLATION INITIATION FACTOR 4 GAMMA"/>
    <property type="match status" value="1"/>
</dbReference>
<dbReference type="PROSITE" id="PS51366">
    <property type="entry name" value="MI"/>
    <property type="match status" value="1"/>
</dbReference>
<dbReference type="Gene3D" id="1.25.40.180">
    <property type="match status" value="1"/>
</dbReference>
<dbReference type="Proteomes" id="UP000823775">
    <property type="component" value="Unassembled WGS sequence"/>
</dbReference>
<feature type="region of interest" description="Disordered" evidence="2">
    <location>
        <begin position="1"/>
        <end position="57"/>
    </location>
</feature>
<evidence type="ECO:0000256" key="1">
    <source>
        <dbReference type="ARBA" id="ARBA00022845"/>
    </source>
</evidence>
<dbReference type="InterPro" id="IPR016024">
    <property type="entry name" value="ARM-type_fold"/>
</dbReference>
<feature type="compositionally biased region" description="Basic and acidic residues" evidence="2">
    <location>
        <begin position="27"/>
        <end position="45"/>
    </location>
</feature>
<protein>
    <recommendedName>
        <fullName evidence="3">MI domain-containing protein</fullName>
    </recommendedName>
</protein>
<keyword evidence="5" id="KW-1185">Reference proteome</keyword>
<name>A0ABS8TIE9_DATST</name>
<feature type="domain" description="MI" evidence="3">
    <location>
        <begin position="65"/>
        <end position="143"/>
    </location>
</feature>
<sequence length="143" mass="15939">MFSSPAPQMTPFRGMPSQNRGFGSQDCRLEAKHPHERVPEGEHHFQGPPMHSGGPVADVHAGFEELKLTAGAAIREFYSAVDEDEVALRIGELNSPSFLPMMLAIWVNDSFQRKERDRDLLARLLISLTKSKVVVDTKQLIEG</sequence>
<evidence type="ECO:0000259" key="3">
    <source>
        <dbReference type="PROSITE" id="PS51366"/>
    </source>
</evidence>
<reference evidence="4 5" key="1">
    <citation type="journal article" date="2021" name="BMC Genomics">
        <title>Datura genome reveals duplications of psychoactive alkaloid biosynthetic genes and high mutation rate following tissue culture.</title>
        <authorList>
            <person name="Rajewski A."/>
            <person name="Carter-House D."/>
            <person name="Stajich J."/>
            <person name="Litt A."/>
        </authorList>
    </citation>
    <scope>NUCLEOTIDE SEQUENCE [LARGE SCALE GENOMIC DNA]</scope>
    <source>
        <strain evidence="4">AR-01</strain>
    </source>
</reference>
<proteinExistence type="predicted"/>
<dbReference type="EMBL" id="JACEIK010001600">
    <property type="protein sequence ID" value="MCD7470730.1"/>
    <property type="molecule type" value="Genomic_DNA"/>
</dbReference>
<dbReference type="InterPro" id="IPR003891">
    <property type="entry name" value="Initiation_fac_eIF4g_MI"/>
</dbReference>